<reference evidence="2" key="2">
    <citation type="journal article" date="2021" name="PeerJ">
        <title>Extensive microbial diversity within the chicken gut microbiome revealed by metagenomics and culture.</title>
        <authorList>
            <person name="Gilroy R."/>
            <person name="Ravi A."/>
            <person name="Getino M."/>
            <person name="Pursley I."/>
            <person name="Horton D.L."/>
            <person name="Alikhan N.F."/>
            <person name="Baker D."/>
            <person name="Gharbi K."/>
            <person name="Hall N."/>
            <person name="Watson M."/>
            <person name="Adriaenssens E.M."/>
            <person name="Foster-Nyarko E."/>
            <person name="Jarju S."/>
            <person name="Secka A."/>
            <person name="Antonio M."/>
            <person name="Oren A."/>
            <person name="Chaudhuri R.R."/>
            <person name="La Ragione R."/>
            <person name="Hildebrand F."/>
            <person name="Pallen M.J."/>
        </authorList>
    </citation>
    <scope>NUCLEOTIDE SEQUENCE</scope>
    <source>
        <strain evidence="2">CHK190-19873</strain>
    </source>
</reference>
<comment type="caution">
    <text evidence="2">The sequence shown here is derived from an EMBL/GenBank/DDBJ whole genome shotgun (WGS) entry which is preliminary data.</text>
</comment>
<evidence type="ECO:0000313" key="2">
    <source>
        <dbReference type="EMBL" id="HIS29984.1"/>
    </source>
</evidence>
<evidence type="ECO:0000313" key="3">
    <source>
        <dbReference type="Proteomes" id="UP000823935"/>
    </source>
</evidence>
<gene>
    <name evidence="2" type="ORF">IAB44_00305</name>
</gene>
<dbReference type="AlphaFoldDB" id="A0A9D1EQH9"/>
<protein>
    <submittedName>
        <fullName evidence="2">Uncharacterized protein</fullName>
    </submittedName>
</protein>
<proteinExistence type="predicted"/>
<name>A0A9D1EQH9_9FIRM</name>
<dbReference type="Proteomes" id="UP000823935">
    <property type="component" value="Unassembled WGS sequence"/>
</dbReference>
<organism evidence="2 3">
    <name type="scientific">Candidatus Limivivens intestinipullorum</name>
    <dbReference type="NCBI Taxonomy" id="2840858"/>
    <lineage>
        <taxon>Bacteria</taxon>
        <taxon>Bacillati</taxon>
        <taxon>Bacillota</taxon>
        <taxon>Clostridia</taxon>
        <taxon>Lachnospirales</taxon>
        <taxon>Lachnospiraceae</taxon>
        <taxon>Lachnospiraceae incertae sedis</taxon>
        <taxon>Candidatus Limivivens</taxon>
    </lineage>
</organism>
<evidence type="ECO:0000256" key="1">
    <source>
        <dbReference type="SAM" id="MobiDB-lite"/>
    </source>
</evidence>
<reference evidence="2" key="1">
    <citation type="submission" date="2020-10" db="EMBL/GenBank/DDBJ databases">
        <authorList>
            <person name="Gilroy R."/>
        </authorList>
    </citation>
    <scope>NUCLEOTIDE SEQUENCE</scope>
    <source>
        <strain evidence="2">CHK190-19873</strain>
    </source>
</reference>
<sequence>MEDKEKLLEKMAARYHEGVPVDQILEEELGLALEEGCESYRKTVREFFKTAGELEERYRNMTAPMAVFAEIDRVCAQDLPKRFRMLSDLKYMTGMQNLELGRETLKAEGLDADFLKKALEKSHEEELAMAENADLTEIEALQQELSAMLGSDQEKLQNILIDAAKQEGWETVLESFKEVKTAVTDQVREDLAVLAAALEKMENPEISMEELVINAAYQEALDIGMNLCILDLAILGVGAVSGAAGIVTGIGFLEELGILLMGGGTVLARALILVASGIGAYHAAKELAPHAKELWKKIRASLKKAAEAAKRTVTSMIGTVSNKVFRPAIEWTRDTAVPVIREKAVYPLKRRLARMMEWIREKAEQIKEFLKKAAAWEEPRDGNPPEAGEAEAAEASPNAEMEETENIEKETAPQYCF</sequence>
<accession>A0A9D1EQH9</accession>
<dbReference type="EMBL" id="DVIQ01000002">
    <property type="protein sequence ID" value="HIS29984.1"/>
    <property type="molecule type" value="Genomic_DNA"/>
</dbReference>
<feature type="region of interest" description="Disordered" evidence="1">
    <location>
        <begin position="375"/>
        <end position="417"/>
    </location>
</feature>